<keyword evidence="2" id="KW-1185">Reference proteome</keyword>
<dbReference type="EMBL" id="JAASQI010000013">
    <property type="protein sequence ID" value="NIJ60084.1"/>
    <property type="molecule type" value="Genomic_DNA"/>
</dbReference>
<dbReference type="RefSeq" id="WP_166956047.1">
    <property type="nucleotide sequence ID" value="NZ_JAASQI010000013.1"/>
</dbReference>
<dbReference type="Pfam" id="PF06252">
    <property type="entry name" value="GemA"/>
    <property type="match status" value="1"/>
</dbReference>
<dbReference type="InterPro" id="IPR009363">
    <property type="entry name" value="Phage_Mu_Gp16"/>
</dbReference>
<dbReference type="Proteomes" id="UP001429580">
    <property type="component" value="Unassembled WGS sequence"/>
</dbReference>
<protein>
    <submittedName>
        <fullName evidence="1">Phage gp16-like protein</fullName>
    </submittedName>
</protein>
<name>A0ABX0V7L6_9HYPH</name>
<evidence type="ECO:0000313" key="1">
    <source>
        <dbReference type="EMBL" id="NIJ60084.1"/>
    </source>
</evidence>
<proteinExistence type="predicted"/>
<reference evidence="1 2" key="1">
    <citation type="submission" date="2020-03" db="EMBL/GenBank/DDBJ databases">
        <title>Genomic Encyclopedia of Type Strains, Phase IV (KMG-IV): sequencing the most valuable type-strain genomes for metagenomic binning, comparative biology and taxonomic classification.</title>
        <authorList>
            <person name="Goeker M."/>
        </authorList>
    </citation>
    <scope>NUCLEOTIDE SEQUENCE [LARGE SCALE GENOMIC DNA]</scope>
    <source>
        <strain evidence="1 2">DSM 103870</strain>
    </source>
</reference>
<organism evidence="1 2">
    <name type="scientific">Pseudochelatococcus lubricantis</name>
    <dbReference type="NCBI Taxonomy" id="1538102"/>
    <lineage>
        <taxon>Bacteria</taxon>
        <taxon>Pseudomonadati</taxon>
        <taxon>Pseudomonadota</taxon>
        <taxon>Alphaproteobacteria</taxon>
        <taxon>Hyphomicrobiales</taxon>
        <taxon>Chelatococcaceae</taxon>
        <taxon>Pseudochelatococcus</taxon>
    </lineage>
</organism>
<comment type="caution">
    <text evidence="1">The sequence shown here is derived from an EMBL/GenBank/DDBJ whole genome shotgun (WGS) entry which is preliminary data.</text>
</comment>
<sequence>MNHRSTSPGISPKQVAVLHVAKKQLGFDDNTYRAILMEFGNVTSSKELSPEGFEGVMRYFNAWGFRSDRMKRTFGNRPGMATPAQVDMIRDLWRKWSGSGDEAAMNHWLEHTTGFHRCAS</sequence>
<accession>A0ABX0V7L6</accession>
<gene>
    <name evidence="1" type="ORF">FHS82_003950</name>
</gene>
<evidence type="ECO:0000313" key="2">
    <source>
        <dbReference type="Proteomes" id="UP001429580"/>
    </source>
</evidence>